<feature type="transmembrane region" description="Helical" evidence="9">
    <location>
        <begin position="256"/>
        <end position="276"/>
    </location>
</feature>
<feature type="region of interest" description="Disordered" evidence="8">
    <location>
        <begin position="351"/>
        <end position="373"/>
    </location>
</feature>
<keyword evidence="6 9" id="KW-1133">Transmembrane helix</keyword>
<evidence type="ECO:0000256" key="6">
    <source>
        <dbReference type="ARBA" id="ARBA00022989"/>
    </source>
</evidence>
<gene>
    <name evidence="11" type="ORF">O3G_MSEX004159</name>
</gene>
<dbReference type="AlphaFoldDB" id="A0A921YUT1"/>
<dbReference type="Pfam" id="PF00083">
    <property type="entry name" value="Sugar_tr"/>
    <property type="match status" value="1"/>
</dbReference>
<feature type="transmembrane region" description="Helical" evidence="9">
    <location>
        <begin position="214"/>
        <end position="236"/>
    </location>
</feature>
<feature type="transmembrane region" description="Helical" evidence="9">
    <location>
        <begin position="12"/>
        <end position="32"/>
    </location>
</feature>
<feature type="transmembrane region" description="Helical" evidence="9">
    <location>
        <begin position="288"/>
        <end position="312"/>
    </location>
</feature>
<evidence type="ECO:0000313" key="11">
    <source>
        <dbReference type="EMBL" id="KAG6445901.1"/>
    </source>
</evidence>
<dbReference type="GO" id="GO:0022857">
    <property type="term" value="F:transmembrane transporter activity"/>
    <property type="evidence" value="ECO:0007669"/>
    <property type="project" value="InterPro"/>
</dbReference>
<dbReference type="InterPro" id="IPR050549">
    <property type="entry name" value="MFS_Trehalose_Transporter"/>
</dbReference>
<evidence type="ECO:0000256" key="9">
    <source>
        <dbReference type="SAM" id="Phobius"/>
    </source>
</evidence>
<evidence type="ECO:0000256" key="1">
    <source>
        <dbReference type="ARBA" id="ARBA00004651"/>
    </source>
</evidence>
<evidence type="ECO:0000259" key="10">
    <source>
        <dbReference type="PROSITE" id="PS50850"/>
    </source>
</evidence>
<keyword evidence="4" id="KW-0762">Sugar transport</keyword>
<sequence>MYKVVMLIQTEFYLTTLMIIFQVTMIYVTEIADKEIRGALGMTVQIMNNLGSLIMYGIGPFVSYTALNSILVSIPICYSLACLWIPESPYYHLKDGRLDAAKKEFRALNSGKDEKTIDEQLAVMRSHVLESMENKTTVKELFTNMRYRKALYVVGGLKLLQYMTGIFVIQSYVEVIFRQSRFVSGPIASIVYGFVQILAGICATFLTHRLGRRILMFISCLGVAISMTIVGVYFYLVDRVKIEDPTTLASLAPMPLIGIFGFNILYANGIGNLPYVMQAELFPVNVKAVASSIATMLVCVLGFLVTLCYQSIKDILGHYTVFWSFAFVGYVGVVFIYYCVPETKDKTLEEVQDNITERPPESEALRTKKDDDV</sequence>
<comment type="subcellular location">
    <subcellularLocation>
        <location evidence="1">Cell membrane</location>
        <topology evidence="1">Multi-pass membrane protein</topology>
    </subcellularLocation>
</comment>
<organism evidence="11 12">
    <name type="scientific">Manduca sexta</name>
    <name type="common">Tobacco hawkmoth</name>
    <name type="synonym">Tobacco hornworm</name>
    <dbReference type="NCBI Taxonomy" id="7130"/>
    <lineage>
        <taxon>Eukaryota</taxon>
        <taxon>Metazoa</taxon>
        <taxon>Ecdysozoa</taxon>
        <taxon>Arthropoda</taxon>
        <taxon>Hexapoda</taxon>
        <taxon>Insecta</taxon>
        <taxon>Pterygota</taxon>
        <taxon>Neoptera</taxon>
        <taxon>Endopterygota</taxon>
        <taxon>Lepidoptera</taxon>
        <taxon>Glossata</taxon>
        <taxon>Ditrysia</taxon>
        <taxon>Bombycoidea</taxon>
        <taxon>Sphingidae</taxon>
        <taxon>Sphinginae</taxon>
        <taxon>Sphingini</taxon>
        <taxon>Manduca</taxon>
    </lineage>
</organism>
<evidence type="ECO:0000256" key="5">
    <source>
        <dbReference type="ARBA" id="ARBA00022692"/>
    </source>
</evidence>
<dbReference type="InterPro" id="IPR005828">
    <property type="entry name" value="MFS_sugar_transport-like"/>
</dbReference>
<feature type="transmembrane region" description="Helical" evidence="9">
    <location>
        <begin position="150"/>
        <end position="173"/>
    </location>
</feature>
<evidence type="ECO:0000256" key="2">
    <source>
        <dbReference type="ARBA" id="ARBA00022448"/>
    </source>
</evidence>
<evidence type="ECO:0000256" key="8">
    <source>
        <dbReference type="SAM" id="MobiDB-lite"/>
    </source>
</evidence>
<comment type="caution">
    <text evidence="11">The sequence shown here is derived from an EMBL/GenBank/DDBJ whole genome shotgun (WGS) entry which is preliminary data.</text>
</comment>
<dbReference type="EMBL" id="JH668326">
    <property type="protein sequence ID" value="KAG6445901.1"/>
    <property type="molecule type" value="Genomic_DNA"/>
</dbReference>
<dbReference type="FunFam" id="1.20.1250.20:FF:000218">
    <property type="entry name" value="facilitated trehalose transporter Tret1"/>
    <property type="match status" value="1"/>
</dbReference>
<evidence type="ECO:0000256" key="4">
    <source>
        <dbReference type="ARBA" id="ARBA00022597"/>
    </source>
</evidence>
<keyword evidence="3" id="KW-1003">Cell membrane</keyword>
<keyword evidence="5 9" id="KW-0812">Transmembrane</keyword>
<dbReference type="PROSITE" id="PS50850">
    <property type="entry name" value="MFS"/>
    <property type="match status" value="1"/>
</dbReference>
<reference evidence="11" key="1">
    <citation type="journal article" date="2016" name="Insect Biochem. Mol. Biol.">
        <title>Multifaceted biological insights from a draft genome sequence of the tobacco hornworm moth, Manduca sexta.</title>
        <authorList>
            <person name="Kanost M.R."/>
            <person name="Arrese E.L."/>
            <person name="Cao X."/>
            <person name="Chen Y.R."/>
            <person name="Chellapilla S."/>
            <person name="Goldsmith M.R."/>
            <person name="Grosse-Wilde E."/>
            <person name="Heckel D.G."/>
            <person name="Herndon N."/>
            <person name="Jiang H."/>
            <person name="Papanicolaou A."/>
            <person name="Qu J."/>
            <person name="Soulages J.L."/>
            <person name="Vogel H."/>
            <person name="Walters J."/>
            <person name="Waterhouse R.M."/>
            <person name="Ahn S.J."/>
            <person name="Almeida F.C."/>
            <person name="An C."/>
            <person name="Aqrawi P."/>
            <person name="Bretschneider A."/>
            <person name="Bryant W.B."/>
            <person name="Bucks S."/>
            <person name="Chao H."/>
            <person name="Chevignon G."/>
            <person name="Christen J.M."/>
            <person name="Clarke D.F."/>
            <person name="Dittmer N.T."/>
            <person name="Ferguson L.C.F."/>
            <person name="Garavelou S."/>
            <person name="Gordon K.H.J."/>
            <person name="Gunaratna R.T."/>
            <person name="Han Y."/>
            <person name="Hauser F."/>
            <person name="He Y."/>
            <person name="Heidel-Fischer H."/>
            <person name="Hirsh A."/>
            <person name="Hu Y."/>
            <person name="Jiang H."/>
            <person name="Kalra D."/>
            <person name="Klinner C."/>
            <person name="Konig C."/>
            <person name="Kovar C."/>
            <person name="Kroll A.R."/>
            <person name="Kuwar S.S."/>
            <person name="Lee S.L."/>
            <person name="Lehman R."/>
            <person name="Li K."/>
            <person name="Li Z."/>
            <person name="Liang H."/>
            <person name="Lovelace S."/>
            <person name="Lu Z."/>
            <person name="Mansfield J.H."/>
            <person name="McCulloch K.J."/>
            <person name="Mathew T."/>
            <person name="Morton B."/>
            <person name="Muzny D.M."/>
            <person name="Neunemann D."/>
            <person name="Ongeri F."/>
            <person name="Pauchet Y."/>
            <person name="Pu L.L."/>
            <person name="Pyrousis I."/>
            <person name="Rao X.J."/>
            <person name="Redding A."/>
            <person name="Roesel C."/>
            <person name="Sanchez-Gracia A."/>
            <person name="Schaack S."/>
            <person name="Shukla A."/>
            <person name="Tetreau G."/>
            <person name="Wang Y."/>
            <person name="Xiong G.H."/>
            <person name="Traut W."/>
            <person name="Walsh T.K."/>
            <person name="Worley K.C."/>
            <person name="Wu D."/>
            <person name="Wu W."/>
            <person name="Wu Y.Q."/>
            <person name="Zhang X."/>
            <person name="Zou Z."/>
            <person name="Zucker H."/>
            <person name="Briscoe A.D."/>
            <person name="Burmester T."/>
            <person name="Clem R.J."/>
            <person name="Feyereisen R."/>
            <person name="Grimmelikhuijzen C.J.P."/>
            <person name="Hamodrakas S.J."/>
            <person name="Hansson B.S."/>
            <person name="Huguet E."/>
            <person name="Jermiin L.S."/>
            <person name="Lan Q."/>
            <person name="Lehman H.K."/>
            <person name="Lorenzen M."/>
            <person name="Merzendorfer H."/>
            <person name="Michalopoulos I."/>
            <person name="Morton D.B."/>
            <person name="Muthukrishnan S."/>
            <person name="Oakeshott J.G."/>
            <person name="Palmer W."/>
            <person name="Park Y."/>
            <person name="Passarelli A.L."/>
            <person name="Rozas J."/>
            <person name="Schwartz L.M."/>
            <person name="Smith W."/>
            <person name="Southgate A."/>
            <person name="Vilcinskas A."/>
            <person name="Vogt R."/>
            <person name="Wang P."/>
            <person name="Werren J."/>
            <person name="Yu X.Q."/>
            <person name="Zhou J.J."/>
            <person name="Brown S.J."/>
            <person name="Scherer S.E."/>
            <person name="Richards S."/>
            <person name="Blissard G.W."/>
        </authorList>
    </citation>
    <scope>NUCLEOTIDE SEQUENCE</scope>
</reference>
<feature type="domain" description="Major facilitator superfamily (MFS) profile" evidence="10">
    <location>
        <begin position="1"/>
        <end position="344"/>
    </location>
</feature>
<reference evidence="11" key="2">
    <citation type="submission" date="2020-12" db="EMBL/GenBank/DDBJ databases">
        <authorList>
            <person name="Kanost M."/>
        </authorList>
    </citation>
    <scope>NUCLEOTIDE SEQUENCE</scope>
</reference>
<keyword evidence="2" id="KW-0813">Transport</keyword>
<dbReference type="PANTHER" id="PTHR48021:SF46">
    <property type="entry name" value="MAJOR FACILITATOR SUPERFAMILY (MFS) PROFILE DOMAIN-CONTAINING PROTEIN"/>
    <property type="match status" value="1"/>
</dbReference>
<proteinExistence type="predicted"/>
<evidence type="ECO:0000313" key="12">
    <source>
        <dbReference type="Proteomes" id="UP000791440"/>
    </source>
</evidence>
<dbReference type="Proteomes" id="UP000791440">
    <property type="component" value="Unassembled WGS sequence"/>
</dbReference>
<dbReference type="GO" id="GO:0005886">
    <property type="term" value="C:plasma membrane"/>
    <property type="evidence" value="ECO:0007669"/>
    <property type="project" value="UniProtKB-SubCell"/>
</dbReference>
<dbReference type="InterPro" id="IPR020846">
    <property type="entry name" value="MFS_dom"/>
</dbReference>
<protein>
    <recommendedName>
        <fullName evidence="10">Major facilitator superfamily (MFS) profile domain-containing protein</fullName>
    </recommendedName>
</protein>
<evidence type="ECO:0000256" key="3">
    <source>
        <dbReference type="ARBA" id="ARBA00022475"/>
    </source>
</evidence>
<feature type="transmembrane region" description="Helical" evidence="9">
    <location>
        <begin position="185"/>
        <end position="207"/>
    </location>
</feature>
<evidence type="ECO:0000256" key="7">
    <source>
        <dbReference type="ARBA" id="ARBA00023136"/>
    </source>
</evidence>
<keyword evidence="12" id="KW-1185">Reference proteome</keyword>
<accession>A0A921YUT1</accession>
<name>A0A921YUT1_MANSE</name>
<feature type="transmembrane region" description="Helical" evidence="9">
    <location>
        <begin position="318"/>
        <end position="340"/>
    </location>
</feature>
<dbReference type="PANTHER" id="PTHR48021">
    <property type="match status" value="1"/>
</dbReference>
<keyword evidence="7 9" id="KW-0472">Membrane</keyword>